<evidence type="ECO:0000256" key="4">
    <source>
        <dbReference type="ARBA" id="ARBA00022688"/>
    </source>
</evidence>
<dbReference type="PANTHER" id="PTHR21427">
    <property type="entry name" value="UBIQUINONE BIOSYNTHESIS PROTEIN COQ9, MITOCHONDRIAL"/>
    <property type="match status" value="1"/>
</dbReference>
<evidence type="ECO:0000313" key="12">
    <source>
        <dbReference type="EMBL" id="CAK9096287.1"/>
    </source>
</evidence>
<feature type="domain" description="Ubiquinone biosynthesis protein COQ9 HTH" evidence="11">
    <location>
        <begin position="377"/>
        <end position="405"/>
    </location>
</feature>
<dbReference type="EMBL" id="CAXAMM010040926">
    <property type="protein sequence ID" value="CAK9096287.1"/>
    <property type="molecule type" value="Genomic_DNA"/>
</dbReference>
<comment type="caution">
    <text evidence="12">The sequence shown here is derived from an EMBL/GenBank/DDBJ whole genome shotgun (WGS) entry which is preliminary data.</text>
</comment>
<sequence length="693" mass="74609">MRSSCCCWSSSSSSSGDTGGALRAPPNARVQRGRSASGRSSWVWLRESRVSCAAHEEGWWRASTATLLRVCCSLAVASPKAPDANQAANFVVLLDERWGERKLASVIQVLVEDLEVVARAFPEKVARSLGDAMHLWVHEDDDRGGAETHYVPKQLLASCEIKERQFAVEINSWQSYMTGCLARSNTLLHEFAHVFNGMLGLHEPQFKELFQHGVDSGKYDLVAFRHNIESLRGPEEKRRAYGLINSMEFFASLSVAFLGGLNDYEPFDRAGLDDLDPESSAKLAEIYNAADGAPSCSMPGLRRGLAAAAQASRRAAGGAGRCGAAVRGAGASNAAAAMWMRMRMTRTATRTAASPGARRALGSAAASAVGGKEGEQEDPKARILHAALGHVNRRGWTNEALAAGAVDTGFPPVTHGLFKRGPAELAEWWMDKGNAELDEFLQAELDNRETGKRGEDLVREALWRRLQHGVPYLQSWPQAMALGLYPENVTTTLQKLHEIPDLITQAANESEDSAAWDDRKGAIGAVYAASELYMLTDYSEGFEDTKAFLAARLRDGVLVQDKVGPSADTLAAVASGLGSLVSAAASLAAPLVPKPASGAPPNPQQVLDQLRSGFGAAGLTVQEIATSPNPLLGTLSKLQQLSPLHQQQRQQHHQEQQEQQKDGASDKDDFGDLAGLDQDTPLAPVNLPAKMFL</sequence>
<evidence type="ECO:0000256" key="5">
    <source>
        <dbReference type="ARBA" id="ARBA00022946"/>
    </source>
</evidence>
<protein>
    <recommendedName>
        <fullName evidence="8">Ubiquinone biosynthesis protein</fullName>
    </recommendedName>
</protein>
<evidence type="ECO:0000259" key="11">
    <source>
        <dbReference type="Pfam" id="PF21392"/>
    </source>
</evidence>
<comment type="subcellular location">
    <subcellularLocation>
        <location evidence="1 8">Mitochondrion</location>
    </subcellularLocation>
</comment>
<comment type="similarity">
    <text evidence="3 8">Belongs to the COQ9 family.</text>
</comment>
<evidence type="ECO:0000256" key="2">
    <source>
        <dbReference type="ARBA" id="ARBA00004749"/>
    </source>
</evidence>
<dbReference type="PANTHER" id="PTHR21427:SF19">
    <property type="entry name" value="UBIQUINONE BIOSYNTHESIS PROTEIN COQ9, MITOCHONDRIAL"/>
    <property type="match status" value="1"/>
</dbReference>
<dbReference type="InterPro" id="IPR012762">
    <property type="entry name" value="Ubiq_biosynth_COQ9"/>
</dbReference>
<evidence type="ECO:0000256" key="9">
    <source>
        <dbReference type="SAM" id="MobiDB-lite"/>
    </source>
</evidence>
<keyword evidence="5" id="KW-0809">Transit peptide</keyword>
<evidence type="ECO:0000256" key="1">
    <source>
        <dbReference type="ARBA" id="ARBA00004173"/>
    </source>
</evidence>
<keyword evidence="4 8" id="KW-0831">Ubiquinone biosynthesis</keyword>
<comment type="pathway">
    <text evidence="2 8">Cofactor biosynthesis; ubiquinone biosynthesis.</text>
</comment>
<feature type="compositionally biased region" description="Low complexity" evidence="9">
    <location>
        <begin position="350"/>
        <end position="370"/>
    </location>
</feature>
<dbReference type="InterPro" id="IPR013718">
    <property type="entry name" value="COQ9_C"/>
</dbReference>
<organism evidence="12 13">
    <name type="scientific">Durusdinium trenchii</name>
    <dbReference type="NCBI Taxonomy" id="1381693"/>
    <lineage>
        <taxon>Eukaryota</taxon>
        <taxon>Sar</taxon>
        <taxon>Alveolata</taxon>
        <taxon>Dinophyceae</taxon>
        <taxon>Suessiales</taxon>
        <taxon>Symbiodiniaceae</taxon>
        <taxon>Durusdinium</taxon>
    </lineage>
</organism>
<dbReference type="Proteomes" id="UP001642464">
    <property type="component" value="Unassembled WGS sequence"/>
</dbReference>
<proteinExistence type="inferred from homology"/>
<dbReference type="InterPro" id="IPR048674">
    <property type="entry name" value="COQ9_HTH"/>
</dbReference>
<reference evidence="12 13" key="1">
    <citation type="submission" date="2024-02" db="EMBL/GenBank/DDBJ databases">
        <authorList>
            <person name="Chen Y."/>
            <person name="Shah S."/>
            <person name="Dougan E. K."/>
            <person name="Thang M."/>
            <person name="Chan C."/>
        </authorList>
    </citation>
    <scope>NUCLEOTIDE SEQUENCE [LARGE SCALE GENOMIC DNA]</scope>
</reference>
<evidence type="ECO:0000256" key="7">
    <source>
        <dbReference type="ARBA" id="ARBA00023128"/>
    </source>
</evidence>
<dbReference type="Pfam" id="PF21392">
    <property type="entry name" value="COQ9_N"/>
    <property type="match status" value="1"/>
</dbReference>
<feature type="region of interest" description="Disordered" evidence="9">
    <location>
        <begin position="1"/>
        <end position="34"/>
    </location>
</feature>
<keyword evidence="13" id="KW-1185">Reference proteome</keyword>
<feature type="region of interest" description="Disordered" evidence="9">
    <location>
        <begin position="643"/>
        <end position="693"/>
    </location>
</feature>
<accession>A0ABP0R6T1</accession>
<keyword evidence="6 8" id="KW-0446">Lipid-binding</keyword>
<evidence type="ECO:0000259" key="10">
    <source>
        <dbReference type="Pfam" id="PF08511"/>
    </source>
</evidence>
<evidence type="ECO:0000313" key="13">
    <source>
        <dbReference type="Proteomes" id="UP001642464"/>
    </source>
</evidence>
<evidence type="ECO:0000256" key="3">
    <source>
        <dbReference type="ARBA" id="ARBA00010766"/>
    </source>
</evidence>
<evidence type="ECO:0000256" key="6">
    <source>
        <dbReference type="ARBA" id="ARBA00023121"/>
    </source>
</evidence>
<comment type="function">
    <text evidence="8">Membrane-associated protein that warps the membrane surface to access and bind aromatic isoprenes with high specificity, including ubiquinone (CoQ) isoprene intermediates and presents them directly to Coq7, therefore facilitating the Coq7-mediated hydroxylase step. Participates in the biosynthesis of coenzyme Q, also named ubiquinone, an essential lipid-soluble electron transporter for aerobic cellular respiration.</text>
</comment>
<gene>
    <name evidence="12" type="ORF">SCF082_LOCUS45209</name>
</gene>
<feature type="region of interest" description="Disordered" evidence="9">
    <location>
        <begin position="350"/>
        <end position="378"/>
    </location>
</feature>
<name>A0ABP0R6T1_9DINO</name>
<dbReference type="Pfam" id="PF08511">
    <property type="entry name" value="COQ9"/>
    <property type="match status" value="1"/>
</dbReference>
<evidence type="ECO:0000256" key="8">
    <source>
        <dbReference type="RuleBase" id="RU366063"/>
    </source>
</evidence>
<keyword evidence="7 8" id="KW-0496">Mitochondrion</keyword>
<feature type="compositionally biased region" description="Basic and acidic residues" evidence="9">
    <location>
        <begin position="652"/>
        <end position="670"/>
    </location>
</feature>
<feature type="domain" description="COQ9 C-terminal" evidence="10">
    <location>
        <begin position="490"/>
        <end position="555"/>
    </location>
</feature>
<dbReference type="SUPFAM" id="SSF55486">
    <property type="entry name" value="Metalloproteases ('zincins'), catalytic domain"/>
    <property type="match status" value="1"/>
</dbReference>
<dbReference type="Gene3D" id="1.10.357.10">
    <property type="entry name" value="Tetracycline Repressor, domain 2"/>
    <property type="match status" value="1"/>
</dbReference>
<dbReference type="NCBIfam" id="TIGR02396">
    <property type="entry name" value="diverge_rpsU"/>
    <property type="match status" value="1"/>
</dbReference>